<accession>A0A844FGQ4</accession>
<feature type="coiled-coil region" evidence="2">
    <location>
        <begin position="4"/>
        <end position="47"/>
    </location>
</feature>
<keyword evidence="2" id="KW-0175">Coiled coil</keyword>
<proteinExistence type="predicted"/>
<evidence type="ECO:0000313" key="5">
    <source>
        <dbReference type="Proteomes" id="UP000462760"/>
    </source>
</evidence>
<dbReference type="Gene3D" id="3.30.2400.10">
    <property type="entry name" value="Major capsid protein gp5"/>
    <property type="match status" value="1"/>
</dbReference>
<dbReference type="OrthoDB" id="85826at2"/>
<feature type="domain" description="Phage capsid-like C-terminal" evidence="3">
    <location>
        <begin position="101"/>
        <end position="359"/>
    </location>
</feature>
<comment type="subcellular location">
    <subcellularLocation>
        <location evidence="1">Virion</location>
    </subcellularLocation>
</comment>
<sequence>MKKSQEMYQKLEGLKNEIATLQAEGKIDEAYTKLEEVENLKKSIQVQEVLEEEEIENLEGTVLEPSVIEKADETVAFNKAVLGKTLTEPEAALVERIGEDGGYLVPQEQRTQIEELKRQLIPLKDYCNVIPVGTLSGSMPLEVESDDELTNFEEMTEINQSTIKFGQVKWELTDYGDIIPISNTLLQDEKANLTNFVGRRFAKKAVRTENKKILELLATATKKAGEDYTVIQKALNKDLDPAIAANAIIITNQDGYDYLDSLIDGNGRPLLKDSLTEEGAKTFKGKEVVVMSNQHFKSPTNAIPFYVGDMTEYMAFFDRKAYEMAVSKEAGFTKNATMMRVIERFDVKKVDEKAVVYVEITPEAPVEG</sequence>
<dbReference type="AlphaFoldDB" id="A0A844FGQ4"/>
<comment type="caution">
    <text evidence="4">The sequence shown here is derived from an EMBL/GenBank/DDBJ whole genome shotgun (WGS) entry which is preliminary data.</text>
</comment>
<dbReference type="SUPFAM" id="SSF56563">
    <property type="entry name" value="Major capsid protein gp5"/>
    <property type="match status" value="1"/>
</dbReference>
<organism evidence="4 5">
    <name type="scientific">Anaerosalibacter bizertensis</name>
    <dbReference type="NCBI Taxonomy" id="932217"/>
    <lineage>
        <taxon>Bacteria</taxon>
        <taxon>Bacillati</taxon>
        <taxon>Bacillota</taxon>
        <taxon>Tissierellia</taxon>
        <taxon>Tissierellales</taxon>
        <taxon>Sporanaerobacteraceae</taxon>
        <taxon>Anaerosalibacter</taxon>
    </lineage>
</organism>
<dbReference type="Gene3D" id="3.30.2320.10">
    <property type="entry name" value="hypothetical protein PF0899 domain"/>
    <property type="match status" value="1"/>
</dbReference>
<dbReference type="RefSeq" id="WP_154483844.1">
    <property type="nucleotide sequence ID" value="NZ_VULR01000006.1"/>
</dbReference>
<evidence type="ECO:0000259" key="3">
    <source>
        <dbReference type="Pfam" id="PF05065"/>
    </source>
</evidence>
<protein>
    <submittedName>
        <fullName evidence="4">Phage major capsid protein</fullName>
    </submittedName>
</protein>
<dbReference type="InterPro" id="IPR054612">
    <property type="entry name" value="Phage_capsid-like_C"/>
</dbReference>
<dbReference type="Pfam" id="PF05065">
    <property type="entry name" value="Phage_capsid"/>
    <property type="match status" value="1"/>
</dbReference>
<evidence type="ECO:0000256" key="1">
    <source>
        <dbReference type="ARBA" id="ARBA00004328"/>
    </source>
</evidence>
<dbReference type="InterPro" id="IPR024455">
    <property type="entry name" value="Phage_capsid"/>
</dbReference>
<dbReference type="EMBL" id="VULR01000006">
    <property type="protein sequence ID" value="MSS43159.1"/>
    <property type="molecule type" value="Genomic_DNA"/>
</dbReference>
<evidence type="ECO:0000256" key="2">
    <source>
        <dbReference type="SAM" id="Coils"/>
    </source>
</evidence>
<dbReference type="Proteomes" id="UP000462760">
    <property type="component" value="Unassembled WGS sequence"/>
</dbReference>
<gene>
    <name evidence="4" type="ORF">FYJ27_05360</name>
</gene>
<evidence type="ECO:0000313" key="4">
    <source>
        <dbReference type="EMBL" id="MSS43159.1"/>
    </source>
</evidence>
<name>A0A844FGQ4_9FIRM</name>
<reference evidence="4 5" key="1">
    <citation type="submission" date="2019-08" db="EMBL/GenBank/DDBJ databases">
        <title>In-depth cultivation of the pig gut microbiome towards novel bacterial diversity and tailored functional studies.</title>
        <authorList>
            <person name="Wylensek D."/>
            <person name="Hitch T.C.A."/>
            <person name="Clavel T."/>
        </authorList>
    </citation>
    <scope>NUCLEOTIDE SEQUENCE [LARGE SCALE GENOMIC DNA]</scope>
    <source>
        <strain evidence="4 5">Med78-601-WT-4W-RMD-3</strain>
    </source>
</reference>
<dbReference type="NCBIfam" id="TIGR01554">
    <property type="entry name" value="major_cap_HK97"/>
    <property type="match status" value="1"/>
</dbReference>